<gene>
    <name evidence="2" type="ORF">GSCOC_T00035035001</name>
</gene>
<dbReference type="OrthoDB" id="779856at2759"/>
<name>A0A068UW04_COFCA</name>
<dbReference type="InParanoid" id="A0A068UW04"/>
<dbReference type="OMA" id="EYNNINR"/>
<protein>
    <submittedName>
        <fullName evidence="2">Uncharacterized protein</fullName>
    </submittedName>
</protein>
<dbReference type="PANTHER" id="PTHR33974">
    <property type="entry name" value="VASCULAR-RELATED UNKNOWN PROTEIN 1-RELATED"/>
    <property type="match status" value="1"/>
</dbReference>
<evidence type="ECO:0000313" key="3">
    <source>
        <dbReference type="Proteomes" id="UP000295252"/>
    </source>
</evidence>
<feature type="compositionally biased region" description="Basic residues" evidence="1">
    <location>
        <begin position="77"/>
        <end position="86"/>
    </location>
</feature>
<sequence>MSSSINKFIGSRGTAQSTAEESGWTQYFDDFSSDQKEHDSSSYSNGSPSLVSDAASPNKKESGPCSAFSDQQVPRRLNVKKQRTKKYSCDDLEDTASSPVNSPKVSSLKPMDSTYRKTDESIGNFLGKESRPVALHQSDERSSINFDGKNNGYVELKKKGLCLMPFSMVLHYLG</sequence>
<feature type="compositionally biased region" description="Polar residues" evidence="1">
    <location>
        <begin position="41"/>
        <end position="50"/>
    </location>
</feature>
<dbReference type="Gramene" id="CDP11793">
    <property type="protein sequence ID" value="CDP11793"/>
    <property type="gene ID" value="GSCOC_T00035035001"/>
</dbReference>
<dbReference type="PhylomeDB" id="A0A068UW04"/>
<dbReference type="PANTHER" id="PTHR33974:SF2">
    <property type="entry name" value="VASCULAR-RELATED UNKNOWN PROTEIN 1"/>
    <property type="match status" value="1"/>
</dbReference>
<evidence type="ECO:0000256" key="1">
    <source>
        <dbReference type="SAM" id="MobiDB-lite"/>
    </source>
</evidence>
<dbReference type="InterPro" id="IPR039280">
    <property type="entry name" value="VUP"/>
</dbReference>
<reference evidence="3" key="1">
    <citation type="journal article" date="2014" name="Science">
        <title>The coffee genome provides insight into the convergent evolution of caffeine biosynthesis.</title>
        <authorList>
            <person name="Denoeud F."/>
            <person name="Carretero-Paulet L."/>
            <person name="Dereeper A."/>
            <person name="Droc G."/>
            <person name="Guyot R."/>
            <person name="Pietrella M."/>
            <person name="Zheng C."/>
            <person name="Alberti A."/>
            <person name="Anthony F."/>
            <person name="Aprea G."/>
            <person name="Aury J.M."/>
            <person name="Bento P."/>
            <person name="Bernard M."/>
            <person name="Bocs S."/>
            <person name="Campa C."/>
            <person name="Cenci A."/>
            <person name="Combes M.C."/>
            <person name="Crouzillat D."/>
            <person name="Da Silva C."/>
            <person name="Daddiego L."/>
            <person name="De Bellis F."/>
            <person name="Dussert S."/>
            <person name="Garsmeur O."/>
            <person name="Gayraud T."/>
            <person name="Guignon V."/>
            <person name="Jahn K."/>
            <person name="Jamilloux V."/>
            <person name="Joet T."/>
            <person name="Labadie K."/>
            <person name="Lan T."/>
            <person name="Leclercq J."/>
            <person name="Lepelley M."/>
            <person name="Leroy T."/>
            <person name="Li L.T."/>
            <person name="Librado P."/>
            <person name="Lopez L."/>
            <person name="Munoz A."/>
            <person name="Noel B."/>
            <person name="Pallavicini A."/>
            <person name="Perrotta G."/>
            <person name="Poncet V."/>
            <person name="Pot D."/>
            <person name="Priyono X."/>
            <person name="Rigoreau M."/>
            <person name="Rouard M."/>
            <person name="Rozas J."/>
            <person name="Tranchant-Dubreuil C."/>
            <person name="VanBuren R."/>
            <person name="Zhang Q."/>
            <person name="Andrade A.C."/>
            <person name="Argout X."/>
            <person name="Bertrand B."/>
            <person name="de Kochko A."/>
            <person name="Graziosi G."/>
            <person name="Henry R.J."/>
            <person name="Jayarama X."/>
            <person name="Ming R."/>
            <person name="Nagai C."/>
            <person name="Rounsley S."/>
            <person name="Sankoff D."/>
            <person name="Giuliano G."/>
            <person name="Albert V.A."/>
            <person name="Wincker P."/>
            <person name="Lashermes P."/>
        </authorList>
    </citation>
    <scope>NUCLEOTIDE SEQUENCE [LARGE SCALE GENOMIC DNA]</scope>
    <source>
        <strain evidence="3">cv. DH200-94</strain>
    </source>
</reference>
<dbReference type="Proteomes" id="UP000295252">
    <property type="component" value="Chromosome VII"/>
</dbReference>
<dbReference type="FunCoup" id="A0A068UW04">
    <property type="interactions" value="39"/>
</dbReference>
<evidence type="ECO:0000313" key="2">
    <source>
        <dbReference type="EMBL" id="CDP11793.1"/>
    </source>
</evidence>
<keyword evidence="3" id="KW-1185">Reference proteome</keyword>
<feature type="compositionally biased region" description="Polar residues" evidence="1">
    <location>
        <begin position="13"/>
        <end position="25"/>
    </location>
</feature>
<accession>A0A068UW04</accession>
<dbReference type="STRING" id="49390.A0A068UW04"/>
<organism evidence="2 3">
    <name type="scientific">Coffea canephora</name>
    <name type="common">Robusta coffee</name>
    <dbReference type="NCBI Taxonomy" id="49390"/>
    <lineage>
        <taxon>Eukaryota</taxon>
        <taxon>Viridiplantae</taxon>
        <taxon>Streptophyta</taxon>
        <taxon>Embryophyta</taxon>
        <taxon>Tracheophyta</taxon>
        <taxon>Spermatophyta</taxon>
        <taxon>Magnoliopsida</taxon>
        <taxon>eudicotyledons</taxon>
        <taxon>Gunneridae</taxon>
        <taxon>Pentapetalae</taxon>
        <taxon>asterids</taxon>
        <taxon>lamiids</taxon>
        <taxon>Gentianales</taxon>
        <taxon>Rubiaceae</taxon>
        <taxon>Ixoroideae</taxon>
        <taxon>Gardenieae complex</taxon>
        <taxon>Bertiereae - Coffeeae clade</taxon>
        <taxon>Coffeeae</taxon>
        <taxon>Coffea</taxon>
    </lineage>
</organism>
<feature type="compositionally biased region" description="Polar residues" evidence="1">
    <location>
        <begin position="95"/>
        <end position="105"/>
    </location>
</feature>
<dbReference type="EMBL" id="HG739144">
    <property type="protein sequence ID" value="CDP11793.1"/>
    <property type="molecule type" value="Genomic_DNA"/>
</dbReference>
<dbReference type="GO" id="GO:0010089">
    <property type="term" value="P:xylem development"/>
    <property type="evidence" value="ECO:0007669"/>
    <property type="project" value="InterPro"/>
</dbReference>
<dbReference type="AlphaFoldDB" id="A0A068UW04"/>
<proteinExistence type="predicted"/>
<feature type="region of interest" description="Disordered" evidence="1">
    <location>
        <begin position="1"/>
        <end position="115"/>
    </location>
</feature>